<sequence length="101" mass="11101">MHYKRYGALILLTSPEVQVMPHNVRVAPSVWRAVQQIGNRESIDDSARAVTEFRQENLSLVVSARLVVTGHGKSSVVHWHLTSTEVGDGNGPQRLVDCAIG</sequence>
<comment type="caution">
    <text evidence="1">The sequence shown here is derived from an EMBL/GenBank/DDBJ whole genome shotgun (WGS) entry which is preliminary data.</text>
</comment>
<keyword evidence="2" id="KW-1185">Reference proteome</keyword>
<dbReference type="Proteomes" id="UP000827724">
    <property type="component" value="Unassembled WGS sequence"/>
</dbReference>
<proteinExistence type="predicted"/>
<reference evidence="1" key="1">
    <citation type="submission" date="2021-08" db="EMBL/GenBank/DDBJ databases">
        <title>Chromosome-Level Trichoderma cornu-damae using Hi-C Data.</title>
        <authorList>
            <person name="Kim C.S."/>
        </authorList>
    </citation>
    <scope>NUCLEOTIDE SEQUENCE</scope>
    <source>
        <strain evidence="1">KA19-0412C</strain>
    </source>
</reference>
<protein>
    <submittedName>
        <fullName evidence="1">Uncharacterized protein</fullName>
    </submittedName>
</protein>
<dbReference type="AlphaFoldDB" id="A0A9P8QIS9"/>
<evidence type="ECO:0000313" key="1">
    <source>
        <dbReference type="EMBL" id="KAH6603723.1"/>
    </source>
</evidence>
<dbReference type="EMBL" id="JAIWOZ010000007">
    <property type="protein sequence ID" value="KAH6603723.1"/>
    <property type="molecule type" value="Genomic_DNA"/>
</dbReference>
<accession>A0A9P8QIS9</accession>
<organism evidence="1 2">
    <name type="scientific">Trichoderma cornu-damae</name>
    <dbReference type="NCBI Taxonomy" id="654480"/>
    <lineage>
        <taxon>Eukaryota</taxon>
        <taxon>Fungi</taxon>
        <taxon>Dikarya</taxon>
        <taxon>Ascomycota</taxon>
        <taxon>Pezizomycotina</taxon>
        <taxon>Sordariomycetes</taxon>
        <taxon>Hypocreomycetidae</taxon>
        <taxon>Hypocreales</taxon>
        <taxon>Hypocreaceae</taxon>
        <taxon>Trichoderma</taxon>
    </lineage>
</organism>
<name>A0A9P8QIS9_9HYPO</name>
<evidence type="ECO:0000313" key="2">
    <source>
        <dbReference type="Proteomes" id="UP000827724"/>
    </source>
</evidence>
<gene>
    <name evidence="1" type="ORF">Trco_008498</name>
</gene>